<evidence type="ECO:0000313" key="2">
    <source>
        <dbReference type="Proteomes" id="UP000479691"/>
    </source>
</evidence>
<gene>
    <name evidence="1" type="ORF">TWF788_003936</name>
</gene>
<reference evidence="1 2" key="1">
    <citation type="submission" date="2019-06" db="EMBL/GenBank/DDBJ databases">
        <authorList>
            <person name="Palmer J.M."/>
        </authorList>
    </citation>
    <scope>NUCLEOTIDE SEQUENCE [LARGE SCALE GENOMIC DNA]</scope>
    <source>
        <strain evidence="1 2">TWF788</strain>
    </source>
</reference>
<protein>
    <submittedName>
        <fullName evidence="1">Uncharacterized protein</fullName>
    </submittedName>
</protein>
<comment type="caution">
    <text evidence="1">The sequence shown here is derived from an EMBL/GenBank/DDBJ whole genome shotgun (WGS) entry which is preliminary data.</text>
</comment>
<dbReference type="Proteomes" id="UP000479691">
    <property type="component" value="Unassembled WGS sequence"/>
</dbReference>
<evidence type="ECO:0000313" key="1">
    <source>
        <dbReference type="EMBL" id="KAF3185888.1"/>
    </source>
</evidence>
<dbReference type="AlphaFoldDB" id="A0A7C8Q039"/>
<sequence length="79" mass="9536">MPCKHTLLPLPRARDDTPPQIWDRVMGNRAWILKRIDHERKGEIVRHLCQFYPIEELQWYERLMETWDSEQTTTMSAVA</sequence>
<proteinExistence type="predicted"/>
<organism evidence="1 2">
    <name type="scientific">Orbilia oligospora</name>
    <name type="common">Nematode-trapping fungus</name>
    <name type="synonym">Arthrobotrys oligospora</name>
    <dbReference type="NCBI Taxonomy" id="2813651"/>
    <lineage>
        <taxon>Eukaryota</taxon>
        <taxon>Fungi</taxon>
        <taxon>Dikarya</taxon>
        <taxon>Ascomycota</taxon>
        <taxon>Pezizomycotina</taxon>
        <taxon>Orbiliomycetes</taxon>
        <taxon>Orbiliales</taxon>
        <taxon>Orbiliaceae</taxon>
        <taxon>Orbilia</taxon>
    </lineage>
</organism>
<name>A0A7C8Q039_ORBOL</name>
<dbReference type="EMBL" id="JAABOE010000019">
    <property type="protein sequence ID" value="KAF3185888.1"/>
    <property type="molecule type" value="Genomic_DNA"/>
</dbReference>
<accession>A0A7C8Q039</accession>